<proteinExistence type="inferred from homology"/>
<keyword evidence="5 9" id="KW-0812">Transmembrane</keyword>
<feature type="transmembrane region" description="Helical" evidence="9">
    <location>
        <begin position="258"/>
        <end position="282"/>
    </location>
</feature>
<evidence type="ECO:0000256" key="5">
    <source>
        <dbReference type="ARBA" id="ARBA00022692"/>
    </source>
</evidence>
<feature type="transmembrane region" description="Helical" evidence="9">
    <location>
        <begin position="353"/>
        <end position="380"/>
    </location>
</feature>
<feature type="transmembrane region" description="Helical" evidence="9">
    <location>
        <begin position="326"/>
        <end position="347"/>
    </location>
</feature>
<feature type="transmembrane region" description="Helical" evidence="9">
    <location>
        <begin position="150"/>
        <end position="168"/>
    </location>
</feature>
<evidence type="ECO:0000259" key="10">
    <source>
        <dbReference type="PROSITE" id="PS50850"/>
    </source>
</evidence>
<evidence type="ECO:0000256" key="7">
    <source>
        <dbReference type="ARBA" id="ARBA00023136"/>
    </source>
</evidence>
<dbReference type="RefSeq" id="WP_307224371.1">
    <property type="nucleotide sequence ID" value="NZ_CP116940.1"/>
</dbReference>
<dbReference type="PRINTS" id="PR00171">
    <property type="entry name" value="SUGRTRNSPORT"/>
</dbReference>
<feature type="transmembrane region" description="Helical" evidence="9">
    <location>
        <begin position="294"/>
        <end position="314"/>
    </location>
</feature>
<accession>A0ABT9Y8I1</accession>
<evidence type="ECO:0000256" key="8">
    <source>
        <dbReference type="RuleBase" id="RU003346"/>
    </source>
</evidence>
<evidence type="ECO:0000256" key="4">
    <source>
        <dbReference type="ARBA" id="ARBA00022475"/>
    </source>
</evidence>
<dbReference type="PROSITE" id="PS50850">
    <property type="entry name" value="MFS"/>
    <property type="match status" value="1"/>
</dbReference>
<feature type="transmembrane region" description="Helical" evidence="9">
    <location>
        <begin position="12"/>
        <end position="35"/>
    </location>
</feature>
<feature type="transmembrane region" description="Helical" evidence="9">
    <location>
        <begin position="424"/>
        <end position="442"/>
    </location>
</feature>
<feature type="domain" description="Major facilitator superfamily (MFS) profile" evidence="10">
    <location>
        <begin position="16"/>
        <end position="446"/>
    </location>
</feature>
<protein>
    <submittedName>
        <fullName evidence="11">Major inositol transporter-like SP family MFS transporter</fullName>
    </submittedName>
</protein>
<comment type="subcellular location">
    <subcellularLocation>
        <location evidence="1">Cell membrane</location>
        <topology evidence="1">Multi-pass membrane protein</topology>
    </subcellularLocation>
</comment>
<keyword evidence="12" id="KW-1185">Reference proteome</keyword>
<gene>
    <name evidence="11" type="ORF">J2S01_001879</name>
</gene>
<dbReference type="InterPro" id="IPR036259">
    <property type="entry name" value="MFS_trans_sf"/>
</dbReference>
<sequence length="475" mass="52203">MSTHINDQGHAFLKKIAFSATFGAILFGYDTGVINGALPFMSRPDQLNLTPAREGMVASSLLFGAALGAFFGGRIADAKGRRKMLLILSVIFFLSTIGCALSPSFEVIVAFRFLLGIAVGGASVTVPAYLSEMSPVEGRGRLVTQNELMIVSGQLLAFVMNAILAVSFGEAGHIWRWMLSIATIPAVCLFVGMYRMPESPRWMVRQGRIGEALEVLKKVRDEKQAVAELEEIQTNIEKESSKKEVKLSELGVPWVRRIVFIAIGIAMCNQFGGVNSVMYYGTQILQNAGFSTNAAIVGNIANGIISVIATYQGIYLMKSHGVRKLLMLGFITTMICHIIIGTSSLLFSHEAFFPYFILFMTVMFMMCNQGLIAPTTWLLLSEVFPMRLRGMGMGVAVLCMWLTNFVIGLTFPVLLSIVGLSGTFYTFACIGVVALIFVKLWVPETKGRSLEKIEEDFRAYGATDEEKAKQYIERI</sequence>
<feature type="transmembrane region" description="Helical" evidence="9">
    <location>
        <begin position="85"/>
        <end position="103"/>
    </location>
</feature>
<dbReference type="Pfam" id="PF00083">
    <property type="entry name" value="Sugar_tr"/>
    <property type="match status" value="1"/>
</dbReference>
<feature type="transmembrane region" description="Helical" evidence="9">
    <location>
        <begin position="109"/>
        <end position="130"/>
    </location>
</feature>
<dbReference type="InterPro" id="IPR005828">
    <property type="entry name" value="MFS_sugar_transport-like"/>
</dbReference>
<dbReference type="NCBIfam" id="TIGR00879">
    <property type="entry name" value="SP"/>
    <property type="match status" value="1"/>
</dbReference>
<dbReference type="PANTHER" id="PTHR48020:SF12">
    <property type="entry name" value="PROTON MYO-INOSITOL COTRANSPORTER"/>
    <property type="match status" value="1"/>
</dbReference>
<feature type="transmembrane region" description="Helical" evidence="9">
    <location>
        <begin position="174"/>
        <end position="194"/>
    </location>
</feature>
<keyword evidence="4" id="KW-1003">Cell membrane</keyword>
<evidence type="ECO:0000313" key="12">
    <source>
        <dbReference type="Proteomes" id="UP001239167"/>
    </source>
</evidence>
<keyword evidence="3 8" id="KW-0813">Transport</keyword>
<evidence type="ECO:0000256" key="9">
    <source>
        <dbReference type="SAM" id="Phobius"/>
    </source>
</evidence>
<evidence type="ECO:0000256" key="3">
    <source>
        <dbReference type="ARBA" id="ARBA00022448"/>
    </source>
</evidence>
<dbReference type="InterPro" id="IPR005829">
    <property type="entry name" value="Sugar_transporter_CS"/>
</dbReference>
<comment type="caution">
    <text evidence="11">The sequence shown here is derived from an EMBL/GenBank/DDBJ whole genome shotgun (WGS) entry which is preliminary data.</text>
</comment>
<dbReference type="PANTHER" id="PTHR48020">
    <property type="entry name" value="PROTON MYO-INOSITOL COTRANSPORTER"/>
    <property type="match status" value="1"/>
</dbReference>
<dbReference type="CDD" id="cd17359">
    <property type="entry name" value="MFS_XylE_like"/>
    <property type="match status" value="1"/>
</dbReference>
<comment type="similarity">
    <text evidence="2 8">Belongs to the major facilitator superfamily. Sugar transporter (TC 2.A.1.1) family.</text>
</comment>
<reference evidence="11 12" key="1">
    <citation type="submission" date="2023-07" db="EMBL/GenBank/DDBJ databases">
        <title>Genomic Encyclopedia of Type Strains, Phase IV (KMG-IV): sequencing the most valuable type-strain genomes for metagenomic binning, comparative biology and taxonomic classification.</title>
        <authorList>
            <person name="Goeker M."/>
        </authorList>
    </citation>
    <scope>NUCLEOTIDE SEQUENCE [LARGE SCALE GENOMIC DNA]</scope>
    <source>
        <strain evidence="11 12">DSM 16980</strain>
    </source>
</reference>
<dbReference type="EMBL" id="JAUSUE010000013">
    <property type="protein sequence ID" value="MDQ0204154.1"/>
    <property type="molecule type" value="Genomic_DNA"/>
</dbReference>
<evidence type="ECO:0000256" key="6">
    <source>
        <dbReference type="ARBA" id="ARBA00022989"/>
    </source>
</evidence>
<keyword evidence="6 9" id="KW-1133">Transmembrane helix</keyword>
<keyword evidence="7 9" id="KW-0472">Membrane</keyword>
<name>A0ABT9Y8I1_9FIRM</name>
<organism evidence="11 12">
    <name type="scientific">Pectinatus haikarae</name>
    <dbReference type="NCBI Taxonomy" id="349096"/>
    <lineage>
        <taxon>Bacteria</taxon>
        <taxon>Bacillati</taxon>
        <taxon>Bacillota</taxon>
        <taxon>Negativicutes</taxon>
        <taxon>Selenomonadales</taxon>
        <taxon>Selenomonadaceae</taxon>
        <taxon>Pectinatus</taxon>
    </lineage>
</organism>
<dbReference type="InterPro" id="IPR047984">
    <property type="entry name" value="XylE-like"/>
</dbReference>
<evidence type="ECO:0000256" key="2">
    <source>
        <dbReference type="ARBA" id="ARBA00010992"/>
    </source>
</evidence>
<dbReference type="Proteomes" id="UP001239167">
    <property type="component" value="Unassembled WGS sequence"/>
</dbReference>
<dbReference type="InterPro" id="IPR020846">
    <property type="entry name" value="MFS_dom"/>
</dbReference>
<dbReference type="PROSITE" id="PS00217">
    <property type="entry name" value="SUGAR_TRANSPORT_2"/>
    <property type="match status" value="1"/>
</dbReference>
<evidence type="ECO:0000256" key="1">
    <source>
        <dbReference type="ARBA" id="ARBA00004651"/>
    </source>
</evidence>
<feature type="transmembrane region" description="Helical" evidence="9">
    <location>
        <begin position="55"/>
        <end position="73"/>
    </location>
</feature>
<dbReference type="SUPFAM" id="SSF103473">
    <property type="entry name" value="MFS general substrate transporter"/>
    <property type="match status" value="1"/>
</dbReference>
<dbReference type="Gene3D" id="1.20.1250.20">
    <property type="entry name" value="MFS general substrate transporter like domains"/>
    <property type="match status" value="1"/>
</dbReference>
<evidence type="ECO:0000313" key="11">
    <source>
        <dbReference type="EMBL" id="MDQ0204154.1"/>
    </source>
</evidence>
<dbReference type="InterPro" id="IPR003663">
    <property type="entry name" value="Sugar/inositol_transpt"/>
</dbReference>
<feature type="transmembrane region" description="Helical" evidence="9">
    <location>
        <begin position="392"/>
        <end position="418"/>
    </location>
</feature>
<dbReference type="InterPro" id="IPR050814">
    <property type="entry name" value="Myo-inositol_Transporter"/>
</dbReference>